<feature type="transmembrane region" description="Helical" evidence="5">
    <location>
        <begin position="48"/>
        <end position="71"/>
    </location>
</feature>
<evidence type="ECO:0000256" key="4">
    <source>
        <dbReference type="ARBA" id="ARBA00023136"/>
    </source>
</evidence>
<dbReference type="Pfam" id="PF14378">
    <property type="entry name" value="PAP2_3"/>
    <property type="match status" value="1"/>
</dbReference>
<feature type="transmembrane region" description="Helical" evidence="5">
    <location>
        <begin position="6"/>
        <end position="27"/>
    </location>
</feature>
<keyword evidence="4 5" id="KW-0472">Membrane</keyword>
<evidence type="ECO:0000313" key="8">
    <source>
        <dbReference type="Proteomes" id="UP000243338"/>
    </source>
</evidence>
<comment type="subcellular location">
    <subcellularLocation>
        <location evidence="1">Membrane</location>
        <topology evidence="1">Multi-pass membrane protein</topology>
    </subcellularLocation>
</comment>
<feature type="transmembrane region" description="Helical" evidence="5">
    <location>
        <begin position="137"/>
        <end position="155"/>
    </location>
</feature>
<dbReference type="OrthoDB" id="329477at2157"/>
<dbReference type="InterPro" id="IPR052185">
    <property type="entry name" value="IPC_Synthase-Related"/>
</dbReference>
<proteinExistence type="predicted"/>
<sequence length="295" mass="33668">MTSSYLMPLIMMPILICLIAVAYYIFVPENFKNDHKRNYKGMFSLDTLPYLLSACFIYILVKSQLAIINFLDRGTYTNYARYMILIEGDTVAYFQNFATPMLTYASATVYLIGFSFLLIFTFLLLMYTQNLEVLQEYTIAFVAIYLVALPFYIYVPVPVTGFTLPNVVPLLYDLSPIILQGVTIVDPFLDNCFPSLHAALSAMAMLMVFRTNLTRFKIFSLATTVAIQFTILYLGIHWITDMIGGFILASLSYFVATRYRTSILKLPERIVLTLEKRTDLVDALNSVLLSKKLIK</sequence>
<dbReference type="PANTHER" id="PTHR31310:SF7">
    <property type="entry name" value="PA-PHOSPHATASE RELATED-FAMILY PROTEIN DDB_G0268928"/>
    <property type="match status" value="1"/>
</dbReference>
<dbReference type="GO" id="GO:0016020">
    <property type="term" value="C:membrane"/>
    <property type="evidence" value="ECO:0007669"/>
    <property type="project" value="UniProtKB-SubCell"/>
</dbReference>
<accession>A0A1I0BHI1</accession>
<evidence type="ECO:0000256" key="2">
    <source>
        <dbReference type="ARBA" id="ARBA00022692"/>
    </source>
</evidence>
<dbReference type="PANTHER" id="PTHR31310">
    <property type="match status" value="1"/>
</dbReference>
<feature type="transmembrane region" description="Helical" evidence="5">
    <location>
        <begin position="101"/>
        <end position="125"/>
    </location>
</feature>
<evidence type="ECO:0000256" key="5">
    <source>
        <dbReference type="SAM" id="Phobius"/>
    </source>
</evidence>
<dbReference type="STRING" id="1353158.SAMN04488587_2175"/>
<evidence type="ECO:0000256" key="1">
    <source>
        <dbReference type="ARBA" id="ARBA00004141"/>
    </source>
</evidence>
<evidence type="ECO:0000256" key="3">
    <source>
        <dbReference type="ARBA" id="ARBA00022989"/>
    </source>
</evidence>
<gene>
    <name evidence="7" type="ORF">SAMN04488587_2175</name>
</gene>
<dbReference type="InterPro" id="IPR036938">
    <property type="entry name" value="PAP2/HPO_sf"/>
</dbReference>
<organism evidence="7 8">
    <name type="scientific">Methanococcoides vulcani</name>
    <dbReference type="NCBI Taxonomy" id="1353158"/>
    <lineage>
        <taxon>Archaea</taxon>
        <taxon>Methanobacteriati</taxon>
        <taxon>Methanobacteriota</taxon>
        <taxon>Stenosarchaea group</taxon>
        <taxon>Methanomicrobia</taxon>
        <taxon>Methanosarcinales</taxon>
        <taxon>Methanosarcinaceae</taxon>
        <taxon>Methanococcoides</taxon>
    </lineage>
</organism>
<dbReference type="InterPro" id="IPR026841">
    <property type="entry name" value="Aur1/Ipt1"/>
</dbReference>
<dbReference type="Proteomes" id="UP000243338">
    <property type="component" value="Unassembled WGS sequence"/>
</dbReference>
<name>A0A1I0BHI1_9EURY</name>
<dbReference type="EMBL" id="FOHQ01000007">
    <property type="protein sequence ID" value="SET06270.1"/>
    <property type="molecule type" value="Genomic_DNA"/>
</dbReference>
<dbReference type="Gene3D" id="1.20.144.10">
    <property type="entry name" value="Phosphatidic acid phosphatase type 2/haloperoxidase"/>
    <property type="match status" value="1"/>
</dbReference>
<dbReference type="CDD" id="cd03386">
    <property type="entry name" value="PAP2_Aur1_like"/>
    <property type="match status" value="1"/>
</dbReference>
<dbReference type="SUPFAM" id="SSF48317">
    <property type="entry name" value="Acid phosphatase/Vanadium-dependent haloperoxidase"/>
    <property type="match status" value="1"/>
</dbReference>
<feature type="transmembrane region" description="Helical" evidence="5">
    <location>
        <begin position="216"/>
        <end position="236"/>
    </location>
</feature>
<protein>
    <submittedName>
        <fullName evidence="7">PAP2 superfamily protein</fullName>
    </submittedName>
</protein>
<keyword evidence="2 5" id="KW-0812">Transmembrane</keyword>
<reference evidence="8" key="1">
    <citation type="submission" date="2016-10" db="EMBL/GenBank/DDBJ databases">
        <authorList>
            <person name="Varghese N."/>
            <person name="Submissions S."/>
        </authorList>
    </citation>
    <scope>NUCLEOTIDE SEQUENCE [LARGE SCALE GENOMIC DNA]</scope>
    <source>
        <strain evidence="8">SLH 33</strain>
    </source>
</reference>
<evidence type="ECO:0000313" key="7">
    <source>
        <dbReference type="EMBL" id="SET06270.1"/>
    </source>
</evidence>
<keyword evidence="3 5" id="KW-1133">Transmembrane helix</keyword>
<evidence type="ECO:0000259" key="6">
    <source>
        <dbReference type="Pfam" id="PF14378"/>
    </source>
</evidence>
<keyword evidence="8" id="KW-1185">Reference proteome</keyword>
<feature type="domain" description="Inositolphosphotransferase Aur1/Ipt1" evidence="6">
    <location>
        <begin position="98"/>
        <end position="254"/>
    </location>
</feature>
<dbReference type="AlphaFoldDB" id="A0A1I0BHI1"/>